<dbReference type="GO" id="GO:1990077">
    <property type="term" value="C:primosome complex"/>
    <property type="evidence" value="ECO:0007669"/>
    <property type="project" value="UniProtKB-KW"/>
</dbReference>
<dbReference type="InterPro" id="IPR013264">
    <property type="entry name" value="DNAG_N"/>
</dbReference>
<dbReference type="InterPro" id="IPR050219">
    <property type="entry name" value="DnaG_primase"/>
</dbReference>
<dbReference type="Gene3D" id="3.90.980.10">
    <property type="entry name" value="DNA primase, catalytic core, N-terminal domain"/>
    <property type="match status" value="1"/>
</dbReference>
<dbReference type="EC" id="2.7.7.101" evidence="12"/>
<keyword evidence="5 12" id="KW-0235">DNA replication</keyword>
<protein>
    <recommendedName>
        <fullName evidence="12 13">DNA primase</fullName>
        <ecNumber evidence="12">2.7.7.101</ecNumber>
    </recommendedName>
</protein>
<dbReference type="HAMAP" id="MF_00974">
    <property type="entry name" value="DNA_primase_DnaG"/>
    <property type="match status" value="1"/>
</dbReference>
<dbReference type="SMART" id="SM00493">
    <property type="entry name" value="TOPRIM"/>
    <property type="match status" value="1"/>
</dbReference>
<reference evidence="16 17" key="1">
    <citation type="journal article" date="2016" name="Nat. Commun.">
        <title>Thousands of microbial genomes shed light on interconnected biogeochemical processes in an aquifer system.</title>
        <authorList>
            <person name="Anantharaman K."/>
            <person name="Brown C.T."/>
            <person name="Hug L.A."/>
            <person name="Sharon I."/>
            <person name="Castelle C.J."/>
            <person name="Probst A.J."/>
            <person name="Thomas B.C."/>
            <person name="Singh A."/>
            <person name="Wilkins M.J."/>
            <person name="Karaoz U."/>
            <person name="Brodie E.L."/>
            <person name="Williams K.H."/>
            <person name="Hubbard S.S."/>
            <person name="Banfield J.F."/>
        </authorList>
    </citation>
    <scope>NUCLEOTIDE SEQUENCE [LARGE SCALE GENOMIC DNA]</scope>
</reference>
<dbReference type="Pfam" id="PF01807">
    <property type="entry name" value="Zn_ribbon_DnaG"/>
    <property type="match status" value="1"/>
</dbReference>
<evidence type="ECO:0000256" key="14">
    <source>
        <dbReference type="PIRSR" id="PIRSR002811-1"/>
    </source>
</evidence>
<feature type="domain" description="Toprim" evidence="15">
    <location>
        <begin position="260"/>
        <end position="343"/>
    </location>
</feature>
<comment type="subunit">
    <text evidence="12">Monomer. Interacts with DnaB.</text>
</comment>
<dbReference type="Proteomes" id="UP000176943">
    <property type="component" value="Unassembled WGS sequence"/>
</dbReference>
<comment type="catalytic activity">
    <reaction evidence="12">
        <text>ssDNA + n NTP = ssDNA/pppN(pN)n-1 hybrid + (n-1) diphosphate.</text>
        <dbReference type="EC" id="2.7.7.101"/>
    </reaction>
</comment>
<keyword evidence="7 12" id="KW-0863">Zinc-finger</keyword>
<evidence type="ECO:0000256" key="3">
    <source>
        <dbReference type="ARBA" id="ARBA00022679"/>
    </source>
</evidence>
<dbReference type="SUPFAM" id="SSF56731">
    <property type="entry name" value="DNA primase core"/>
    <property type="match status" value="1"/>
</dbReference>
<dbReference type="NCBIfam" id="TIGR01391">
    <property type="entry name" value="dnaG"/>
    <property type="match status" value="1"/>
</dbReference>
<organism evidence="16 17">
    <name type="scientific">Candidatus Adlerbacteria bacterium RIFCSPLOWO2_01_FULL_54_16</name>
    <dbReference type="NCBI Taxonomy" id="1797244"/>
    <lineage>
        <taxon>Bacteria</taxon>
        <taxon>Candidatus Adleribacteriota</taxon>
    </lineage>
</organism>
<dbReference type="InterPro" id="IPR006171">
    <property type="entry name" value="TOPRIM_dom"/>
</dbReference>
<accession>A0A1F4XZF2</accession>
<dbReference type="EMBL" id="MEWY01000007">
    <property type="protein sequence ID" value="OGC87100.1"/>
    <property type="molecule type" value="Genomic_DNA"/>
</dbReference>
<evidence type="ECO:0000256" key="11">
    <source>
        <dbReference type="ARBA" id="ARBA00023163"/>
    </source>
</evidence>
<evidence type="ECO:0000256" key="12">
    <source>
        <dbReference type="HAMAP-Rule" id="MF_00974"/>
    </source>
</evidence>
<dbReference type="PANTHER" id="PTHR30313:SF2">
    <property type="entry name" value="DNA PRIMASE"/>
    <property type="match status" value="1"/>
</dbReference>
<evidence type="ECO:0000256" key="13">
    <source>
        <dbReference type="PIRNR" id="PIRNR002811"/>
    </source>
</evidence>
<dbReference type="InterPro" id="IPR006295">
    <property type="entry name" value="DNA_primase_DnaG"/>
</dbReference>
<dbReference type="AlphaFoldDB" id="A0A1F4XZF2"/>
<dbReference type="SUPFAM" id="SSF57783">
    <property type="entry name" value="Zinc beta-ribbon"/>
    <property type="match status" value="1"/>
</dbReference>
<keyword evidence="9" id="KW-0460">Magnesium</keyword>
<dbReference type="PIRSF" id="PIRSF002811">
    <property type="entry name" value="DnaG"/>
    <property type="match status" value="1"/>
</dbReference>
<keyword evidence="4 12" id="KW-0548">Nucleotidyltransferase</keyword>
<dbReference type="CDD" id="cd03364">
    <property type="entry name" value="TOPRIM_DnaG_primases"/>
    <property type="match status" value="1"/>
</dbReference>
<keyword evidence="10 12" id="KW-0238">DNA-binding</keyword>
<dbReference type="GO" id="GO:0003677">
    <property type="term" value="F:DNA binding"/>
    <property type="evidence" value="ECO:0007669"/>
    <property type="project" value="UniProtKB-KW"/>
</dbReference>
<gene>
    <name evidence="12" type="primary">dnaG</name>
    <name evidence="16" type="ORF">A3B33_00560</name>
</gene>
<evidence type="ECO:0000256" key="5">
    <source>
        <dbReference type="ARBA" id="ARBA00022705"/>
    </source>
</evidence>
<evidence type="ECO:0000313" key="17">
    <source>
        <dbReference type="Proteomes" id="UP000176943"/>
    </source>
</evidence>
<dbReference type="GO" id="GO:0003899">
    <property type="term" value="F:DNA-directed RNA polymerase activity"/>
    <property type="evidence" value="ECO:0007669"/>
    <property type="project" value="UniProtKB-UniRule"/>
</dbReference>
<sequence length="540" mass="59979">MDPVVQKIKEKLNIADVIGQYVPLRRVGRNWTAKCPFHKERTPSFHVSPERGTYMCFGCGEKGDVFSFVQKMDGLDFPTALKQLAEKAGVKLDRLSPQDSTLQREKEERLHEACEAAAKFFESELKKRKDVLGYIKTRGVTLETAAVWRLGYAPADWEQLSRHLMATGFAADELVQAGLAVKSEKTPGTVFDRFRGRIMFPIFDAANQVIAFSGRFFENIPSAKGAEPAKYVNSPETELFRKSRVLYGYDRAFKAIRKADCILLVEGQFDLILAHQSGIPFAVALSGTALTGEHLARLGRLSKRLVLALDADAAGLRAGLKSALMALAAGFDVKVPVFPAGKDPADLARENPELLKAAVRTSKTAVEFFLNSLQFSARDGRGYKKIVEAQVLPLIAVMESRIDQDHFIGVVAHAIDVSPEAVRSEVIKLEGLPGIAGAMPGSPEIHEKSAESLLTPLQKKAGMLIFKFGIDSKAVRRLSEALGEEKLRELERSLEPHAEELRFRFDRELGDHTSEARITEDIIVDIIRLMERERVKMKFT</sequence>
<evidence type="ECO:0000256" key="10">
    <source>
        <dbReference type="ARBA" id="ARBA00023125"/>
    </source>
</evidence>
<dbReference type="PANTHER" id="PTHR30313">
    <property type="entry name" value="DNA PRIMASE"/>
    <property type="match status" value="1"/>
</dbReference>
<dbReference type="GO" id="GO:0000428">
    <property type="term" value="C:DNA-directed RNA polymerase complex"/>
    <property type="evidence" value="ECO:0007669"/>
    <property type="project" value="UniProtKB-KW"/>
</dbReference>
<evidence type="ECO:0000313" key="16">
    <source>
        <dbReference type="EMBL" id="OGC87100.1"/>
    </source>
</evidence>
<dbReference type="Gene3D" id="3.90.580.10">
    <property type="entry name" value="Zinc finger, CHC2-type domain"/>
    <property type="match status" value="1"/>
</dbReference>
<keyword evidence="2 12" id="KW-0639">Primosome</keyword>
<feature type="zinc finger region" description="CHC2-type" evidence="12 14">
    <location>
        <begin position="35"/>
        <end position="59"/>
    </location>
</feature>
<dbReference type="PROSITE" id="PS50880">
    <property type="entry name" value="TOPRIM"/>
    <property type="match status" value="1"/>
</dbReference>
<dbReference type="Gene3D" id="3.40.1360.10">
    <property type="match status" value="1"/>
</dbReference>
<proteinExistence type="inferred from homology"/>
<comment type="similarity">
    <text evidence="12 13">Belongs to the DnaG primase family.</text>
</comment>
<dbReference type="SMART" id="SM00400">
    <property type="entry name" value="ZnF_CHCC"/>
    <property type="match status" value="1"/>
</dbReference>
<name>A0A1F4XZF2_9BACT</name>
<dbReference type="GO" id="GO:0006269">
    <property type="term" value="P:DNA replication, synthesis of primer"/>
    <property type="evidence" value="ECO:0007669"/>
    <property type="project" value="UniProtKB-UniRule"/>
</dbReference>
<keyword evidence="8 12" id="KW-0862">Zinc</keyword>
<comment type="cofactor">
    <cofactor evidence="12 13 14">
        <name>Zn(2+)</name>
        <dbReference type="ChEBI" id="CHEBI:29105"/>
    </cofactor>
    <text evidence="12 13 14">Binds 1 zinc ion per monomer.</text>
</comment>
<keyword evidence="6 12" id="KW-0479">Metal-binding</keyword>
<dbReference type="Pfam" id="PF08275">
    <property type="entry name" value="DNAG_N"/>
    <property type="match status" value="1"/>
</dbReference>
<evidence type="ECO:0000256" key="7">
    <source>
        <dbReference type="ARBA" id="ARBA00022771"/>
    </source>
</evidence>
<dbReference type="GO" id="GO:0008270">
    <property type="term" value="F:zinc ion binding"/>
    <property type="evidence" value="ECO:0007669"/>
    <property type="project" value="UniProtKB-UniRule"/>
</dbReference>
<evidence type="ECO:0000256" key="9">
    <source>
        <dbReference type="ARBA" id="ARBA00022842"/>
    </source>
</evidence>
<comment type="domain">
    <text evidence="12">Contains an N-terminal zinc-binding domain, a central core domain that contains the primase activity, and a C-terminal DnaB-binding domain.</text>
</comment>
<keyword evidence="3 12" id="KW-0808">Transferase</keyword>
<keyword evidence="1 12" id="KW-0240">DNA-directed RNA polymerase</keyword>
<dbReference type="InterPro" id="IPR037068">
    <property type="entry name" value="DNA_primase_core_N_sf"/>
</dbReference>
<dbReference type="Pfam" id="PF13155">
    <property type="entry name" value="Toprim_2"/>
    <property type="match status" value="1"/>
</dbReference>
<evidence type="ECO:0000256" key="6">
    <source>
        <dbReference type="ARBA" id="ARBA00022723"/>
    </source>
</evidence>
<dbReference type="InterPro" id="IPR030846">
    <property type="entry name" value="DnaG_bac"/>
</dbReference>
<dbReference type="GO" id="GO:0005737">
    <property type="term" value="C:cytoplasm"/>
    <property type="evidence" value="ECO:0007669"/>
    <property type="project" value="TreeGrafter"/>
</dbReference>
<evidence type="ECO:0000256" key="1">
    <source>
        <dbReference type="ARBA" id="ARBA00022478"/>
    </source>
</evidence>
<dbReference type="InterPro" id="IPR002694">
    <property type="entry name" value="Znf_CHC2"/>
</dbReference>
<comment type="function">
    <text evidence="12 13">RNA polymerase that catalyzes the synthesis of short RNA molecules used as primers for DNA polymerase during DNA replication.</text>
</comment>
<evidence type="ECO:0000259" key="15">
    <source>
        <dbReference type="PROSITE" id="PS50880"/>
    </source>
</evidence>
<dbReference type="FunFam" id="3.90.580.10:FF:000001">
    <property type="entry name" value="DNA primase"/>
    <property type="match status" value="1"/>
</dbReference>
<comment type="caution">
    <text evidence="16">The sequence shown here is derived from an EMBL/GenBank/DDBJ whole genome shotgun (WGS) entry which is preliminary data.</text>
</comment>
<dbReference type="InterPro" id="IPR034151">
    <property type="entry name" value="TOPRIM_DnaG_bac"/>
</dbReference>
<dbReference type="InterPro" id="IPR036977">
    <property type="entry name" value="DNA_primase_Znf_CHC2"/>
</dbReference>
<evidence type="ECO:0000256" key="2">
    <source>
        <dbReference type="ARBA" id="ARBA00022515"/>
    </source>
</evidence>
<keyword evidence="11 12" id="KW-0804">Transcription</keyword>
<evidence type="ECO:0000256" key="8">
    <source>
        <dbReference type="ARBA" id="ARBA00022833"/>
    </source>
</evidence>
<evidence type="ECO:0000256" key="4">
    <source>
        <dbReference type="ARBA" id="ARBA00022695"/>
    </source>
</evidence>